<dbReference type="PROSITE" id="PS01186">
    <property type="entry name" value="EGF_2"/>
    <property type="match status" value="2"/>
</dbReference>
<dbReference type="InterPro" id="IPR009030">
    <property type="entry name" value="Growth_fac_rcpt_cys_sf"/>
</dbReference>
<reference evidence="6" key="1">
    <citation type="submission" date="2020-07" db="EMBL/GenBank/DDBJ databases">
        <title>Clarias magur genome sequencing, assembly and annotation.</title>
        <authorList>
            <person name="Kushwaha B."/>
            <person name="Kumar R."/>
            <person name="Das P."/>
            <person name="Joshi C.G."/>
            <person name="Kumar D."/>
            <person name="Nagpure N.S."/>
            <person name="Pandey M."/>
            <person name="Agarwal S."/>
            <person name="Srivastava S."/>
            <person name="Singh M."/>
            <person name="Sahoo L."/>
            <person name="Jayasankar P."/>
            <person name="Meher P.K."/>
            <person name="Koringa P.G."/>
            <person name="Iquebal M.A."/>
            <person name="Das S.P."/>
            <person name="Bit A."/>
            <person name="Patnaik S."/>
            <person name="Patel N."/>
            <person name="Shah T.M."/>
            <person name="Hinsu A."/>
            <person name="Jena J.K."/>
        </authorList>
    </citation>
    <scope>NUCLEOTIDE SEQUENCE</scope>
    <source>
        <strain evidence="6">CIFAMagur01</strain>
        <tissue evidence="6">Testis</tissue>
    </source>
</reference>
<dbReference type="Gene3D" id="2.10.25.10">
    <property type="entry name" value="Laminin"/>
    <property type="match status" value="4"/>
</dbReference>
<proteinExistence type="predicted"/>
<gene>
    <name evidence="6" type="primary">matn3a</name>
    <name evidence="6" type="ORF">DAT39_009978</name>
</gene>
<dbReference type="EMBL" id="QNUK01000140">
    <property type="protein sequence ID" value="KAF5900269.1"/>
    <property type="molecule type" value="Genomic_DNA"/>
</dbReference>
<keyword evidence="2" id="KW-0677">Repeat</keyword>
<evidence type="ECO:0000256" key="3">
    <source>
        <dbReference type="ARBA" id="ARBA00023157"/>
    </source>
</evidence>
<organism evidence="6 7">
    <name type="scientific">Clarias magur</name>
    <name type="common">Asian catfish</name>
    <name type="synonym">Macropteronotus magur</name>
    <dbReference type="NCBI Taxonomy" id="1594786"/>
    <lineage>
        <taxon>Eukaryota</taxon>
        <taxon>Metazoa</taxon>
        <taxon>Chordata</taxon>
        <taxon>Craniata</taxon>
        <taxon>Vertebrata</taxon>
        <taxon>Euteleostomi</taxon>
        <taxon>Actinopterygii</taxon>
        <taxon>Neopterygii</taxon>
        <taxon>Teleostei</taxon>
        <taxon>Ostariophysi</taxon>
        <taxon>Siluriformes</taxon>
        <taxon>Clariidae</taxon>
        <taxon>Clarias</taxon>
    </lineage>
</organism>
<dbReference type="AlphaFoldDB" id="A0A8J4X0U8"/>
<name>A0A8J4X0U8_CLAMG</name>
<dbReference type="GO" id="GO:0005509">
    <property type="term" value="F:calcium ion binding"/>
    <property type="evidence" value="ECO:0007669"/>
    <property type="project" value="InterPro"/>
</dbReference>
<dbReference type="OrthoDB" id="6022609at2759"/>
<feature type="domain" description="EGF-like" evidence="5">
    <location>
        <begin position="79"/>
        <end position="94"/>
    </location>
</feature>
<dbReference type="SUPFAM" id="SSF57184">
    <property type="entry name" value="Growth factor receptor domain"/>
    <property type="match status" value="1"/>
</dbReference>
<dbReference type="PANTHER" id="PTHR24034:SF105">
    <property type="entry name" value="MATRILIN 3"/>
    <property type="match status" value="1"/>
</dbReference>
<dbReference type="SMART" id="SM00181">
    <property type="entry name" value="EGF"/>
    <property type="match status" value="4"/>
</dbReference>
<keyword evidence="1" id="KW-0245">EGF-like domain</keyword>
<dbReference type="PANTHER" id="PTHR24034">
    <property type="entry name" value="EGF-LIKE DOMAIN-CONTAINING PROTEIN"/>
    <property type="match status" value="1"/>
</dbReference>
<evidence type="ECO:0000256" key="4">
    <source>
        <dbReference type="SAM" id="MobiDB-lite"/>
    </source>
</evidence>
<evidence type="ECO:0000256" key="1">
    <source>
        <dbReference type="ARBA" id="ARBA00022536"/>
    </source>
</evidence>
<sequence>MDPCAAGNDCEHICVSSGSSFFCKCHKNYVLNADQRTCSRKRKSLYTMLIALMYEGVPPCKMGHSCQHICVGNGTSYYCKCRPGYVLNEDKRTCSVSRDGGRDGHTDGAGNGRNGDHDDNHGEGSASIDACALGHDCQHTCVSSGSSSSCTCLPGFVLMEDKKSCFKANAAGGGGDNIDDDDDDDDDGSASLGQCGIGHDCEHICVNGEGSYHCKCRRGFVLNEDEKTCS</sequence>
<keyword evidence="3" id="KW-1015">Disulfide bond</keyword>
<evidence type="ECO:0000313" key="7">
    <source>
        <dbReference type="Proteomes" id="UP000727407"/>
    </source>
</evidence>
<dbReference type="SMART" id="SM00179">
    <property type="entry name" value="EGF_CA"/>
    <property type="match status" value="4"/>
</dbReference>
<dbReference type="Proteomes" id="UP000727407">
    <property type="component" value="Unassembled WGS sequence"/>
</dbReference>
<dbReference type="Pfam" id="PF12662">
    <property type="entry name" value="cEGF"/>
    <property type="match status" value="2"/>
</dbReference>
<comment type="caution">
    <text evidence="6">The sequence shown here is derived from an EMBL/GenBank/DDBJ whole genome shotgun (WGS) entry which is preliminary data.</text>
</comment>
<evidence type="ECO:0000313" key="6">
    <source>
        <dbReference type="EMBL" id="KAF5900269.1"/>
    </source>
</evidence>
<evidence type="ECO:0000256" key="2">
    <source>
        <dbReference type="ARBA" id="ARBA00022737"/>
    </source>
</evidence>
<feature type="region of interest" description="Disordered" evidence="4">
    <location>
        <begin position="95"/>
        <end position="119"/>
    </location>
</feature>
<protein>
    <submittedName>
        <fullName evidence="6">Matrilin-3-like isoform X3</fullName>
    </submittedName>
</protein>
<accession>A0A8J4X0U8</accession>
<evidence type="ECO:0000259" key="5">
    <source>
        <dbReference type="PROSITE" id="PS01186"/>
    </source>
</evidence>
<feature type="compositionally biased region" description="Basic and acidic residues" evidence="4">
    <location>
        <begin position="95"/>
        <end position="106"/>
    </location>
</feature>
<feature type="non-terminal residue" evidence="6">
    <location>
        <position position="1"/>
    </location>
</feature>
<dbReference type="InterPro" id="IPR026823">
    <property type="entry name" value="cEGF"/>
</dbReference>
<feature type="domain" description="EGF-like" evidence="5">
    <location>
        <begin position="150"/>
        <end position="165"/>
    </location>
</feature>
<dbReference type="InterPro" id="IPR050751">
    <property type="entry name" value="ECM_structural_protein"/>
</dbReference>
<dbReference type="FunFam" id="2.10.25.10:FF:000871">
    <property type="entry name" value="Matrilin 3"/>
    <property type="match status" value="3"/>
</dbReference>
<dbReference type="InterPro" id="IPR001881">
    <property type="entry name" value="EGF-like_Ca-bd_dom"/>
</dbReference>
<dbReference type="InterPro" id="IPR000742">
    <property type="entry name" value="EGF"/>
</dbReference>
<keyword evidence="7" id="KW-1185">Reference proteome</keyword>